<protein>
    <submittedName>
        <fullName evidence="3">Uncharacterized protein</fullName>
    </submittedName>
</protein>
<keyword evidence="2" id="KW-1133">Transmembrane helix</keyword>
<evidence type="ECO:0000256" key="1">
    <source>
        <dbReference type="SAM" id="MobiDB-lite"/>
    </source>
</evidence>
<dbReference type="Gene3D" id="2.60.40.10">
    <property type="entry name" value="Immunoglobulins"/>
    <property type="match status" value="1"/>
</dbReference>
<organism evidence="3 4">
    <name type="scientific">Humibacter ginsenosidimutans</name>
    <dbReference type="NCBI Taxonomy" id="2599293"/>
    <lineage>
        <taxon>Bacteria</taxon>
        <taxon>Bacillati</taxon>
        <taxon>Actinomycetota</taxon>
        <taxon>Actinomycetes</taxon>
        <taxon>Micrococcales</taxon>
        <taxon>Microbacteriaceae</taxon>
        <taxon>Humibacter</taxon>
    </lineage>
</organism>
<evidence type="ECO:0000313" key="4">
    <source>
        <dbReference type="Proteomes" id="UP000320216"/>
    </source>
</evidence>
<feature type="transmembrane region" description="Helical" evidence="2">
    <location>
        <begin position="668"/>
        <end position="691"/>
    </location>
</feature>
<evidence type="ECO:0000256" key="2">
    <source>
        <dbReference type="SAM" id="Phobius"/>
    </source>
</evidence>
<feature type="transmembrane region" description="Helical" evidence="2">
    <location>
        <begin position="787"/>
        <end position="807"/>
    </location>
</feature>
<accession>A0A5B8M5F6</accession>
<dbReference type="InterPro" id="IPR013783">
    <property type="entry name" value="Ig-like_fold"/>
</dbReference>
<name>A0A5B8M5F6_9MICO</name>
<feature type="region of interest" description="Disordered" evidence="1">
    <location>
        <begin position="75"/>
        <end position="97"/>
    </location>
</feature>
<sequence>MAPRQQRTQSHHAMRRLRSWVVLALFGGLVAGGLVVGTAQQPASAGMPSVAAASMSLSSGALSSGAASTSLASAVRTDNGGQGGDGEHWPPPAPFHVTSPADGAVVTGPVTTIAGTGGGPSTPVVVFVDHHHWCTSGWLRNLTWSCSGPPVTAPGLHTIDVYRLAYGDWFGHSTFTIATPPPAPKAPGILGIDGVANGALSVPSSSVAGGLRVSGSAVYDPHFAARVSVSSSFGGCSSAVAASGAYSCTLPRPATGTSTVTVTETIAGASASTPFTLTVVDDTPVPPANPVPPSIISVAGVHAGVKTVTTSSLGSGLLVSGTAAYDPNHEATVTIRLTDAGTSCTAPVASSGAYACVLPKPSVGHHTLTVTESIDGAEATETVDLTVIDDSTTPLRTFGSWALSITDGFGVSLGSHTVQVGGTIIVTGHGIGTDASVVIELHSTPVVLAQLASTGGSFTRSAVIPADTDVGDHTVVVLVSAPGYTTDERDVAITVTPATVAAATPQAAVVTPQSAPSPEAAAPAPLPGVVPVPSTPAPAPKADAPAKTYTVHNTAKLDGDQRTILSQLPAMSDITLGAPQVAAAGGLVAGLIFLIALPAILLEATLRENYERIFKFAEPIRRVLRPLGTRVTSRTSGFWAWVSLYTVIVAFILSFADPNVAPDLKSLRLVLALVAAQVLHDLVLVLISGRLAKAELHMAVTPVLRPGGIVFVVGGVIVTRMLGLEPGVLFGAWLVLMAMGSSTGQRGKLSLIRAAVLVCVGLLAWAGYSLLTAGADSFWSLLGVESLSAVMIGALSELVIAMLPLTFLEGHEIWEWSKWAWVGTYVMVAALFTIVVLPQPEAWIDLSTPAIVLGSIFGSFGLVCIGVWAWFRFTTSKALVVEEEERDVAA</sequence>
<dbReference type="GO" id="GO:0005975">
    <property type="term" value="P:carbohydrate metabolic process"/>
    <property type="evidence" value="ECO:0007669"/>
    <property type="project" value="UniProtKB-ARBA"/>
</dbReference>
<feature type="transmembrane region" description="Helical" evidence="2">
    <location>
        <begin position="819"/>
        <end position="838"/>
    </location>
</feature>
<dbReference type="EMBL" id="CP042305">
    <property type="protein sequence ID" value="QDZ15603.1"/>
    <property type="molecule type" value="Genomic_DNA"/>
</dbReference>
<evidence type="ECO:0000313" key="3">
    <source>
        <dbReference type="EMBL" id="QDZ15603.1"/>
    </source>
</evidence>
<feature type="transmembrane region" description="Helical" evidence="2">
    <location>
        <begin position="581"/>
        <end position="602"/>
    </location>
</feature>
<keyword evidence="2" id="KW-0472">Membrane</keyword>
<reference evidence="3 4" key="1">
    <citation type="submission" date="2019-07" db="EMBL/GenBank/DDBJ databases">
        <title>Full genome sequence of Humibacter sp. WJ7-1.</title>
        <authorList>
            <person name="Im W.-T."/>
        </authorList>
    </citation>
    <scope>NUCLEOTIDE SEQUENCE [LARGE SCALE GENOMIC DNA]</scope>
    <source>
        <strain evidence="3 4">WJ7-1</strain>
    </source>
</reference>
<dbReference type="AlphaFoldDB" id="A0A5B8M5F6"/>
<gene>
    <name evidence="3" type="ORF">FPZ11_13295</name>
</gene>
<feature type="transmembrane region" description="Helical" evidence="2">
    <location>
        <begin position="850"/>
        <end position="871"/>
    </location>
</feature>
<feature type="transmembrane region" description="Helical" evidence="2">
    <location>
        <begin position="728"/>
        <end position="744"/>
    </location>
</feature>
<dbReference type="Proteomes" id="UP000320216">
    <property type="component" value="Chromosome"/>
</dbReference>
<feature type="transmembrane region" description="Helical" evidence="2">
    <location>
        <begin position="703"/>
        <end position="722"/>
    </location>
</feature>
<dbReference type="OrthoDB" id="9772590at2"/>
<dbReference type="RefSeq" id="WP_146321637.1">
    <property type="nucleotide sequence ID" value="NZ_CP042305.1"/>
</dbReference>
<feature type="transmembrane region" description="Helical" evidence="2">
    <location>
        <begin position="638"/>
        <end position="656"/>
    </location>
</feature>
<keyword evidence="4" id="KW-1185">Reference proteome</keyword>
<proteinExistence type="predicted"/>
<feature type="transmembrane region" description="Helical" evidence="2">
    <location>
        <begin position="751"/>
        <end position="775"/>
    </location>
</feature>
<keyword evidence="2" id="KW-0812">Transmembrane</keyword>
<dbReference type="KEGG" id="huw:FPZ11_13295"/>